<keyword evidence="2" id="KW-1133">Transmembrane helix</keyword>
<feature type="compositionally biased region" description="Low complexity" evidence="1">
    <location>
        <begin position="796"/>
        <end position="807"/>
    </location>
</feature>
<feature type="transmembrane region" description="Helical" evidence="2">
    <location>
        <begin position="43"/>
        <end position="67"/>
    </location>
</feature>
<reference evidence="3" key="1">
    <citation type="journal article" date="2021" name="Proc. Natl. Acad. Sci. U.S.A.">
        <title>Three genomes in the algal genus Volvox reveal the fate of a haploid sex-determining region after a transition to homothallism.</title>
        <authorList>
            <person name="Yamamoto K."/>
            <person name="Hamaji T."/>
            <person name="Kawai-Toyooka H."/>
            <person name="Matsuzaki R."/>
            <person name="Takahashi F."/>
            <person name="Nishimura Y."/>
            <person name="Kawachi M."/>
            <person name="Noguchi H."/>
            <person name="Minakuchi Y."/>
            <person name="Umen J.G."/>
            <person name="Toyoda A."/>
            <person name="Nozaki H."/>
        </authorList>
    </citation>
    <scope>NUCLEOTIDE SEQUENCE</scope>
    <source>
        <strain evidence="3">NIES-3780</strain>
    </source>
</reference>
<feature type="transmembrane region" description="Helical" evidence="2">
    <location>
        <begin position="176"/>
        <end position="197"/>
    </location>
</feature>
<sequence>MEYRCQRPVTGLLPAARLLYLGVQVLRLEAIVLHLEGKCLSGFGFAVLILGLLLGLGSHIASIAVIARAHATVPTRKSKSTDAALSGGFQGASPPWLQPLVVPLSMAGLVLELLSGGPPAAIAHDRTLAVMLLLSIALQRDPLWEILPQLAAALALDFAAFLAASLTGRYGTPQAVVQHLLSTTVTAVAVIVLTPLYNSLMPMAAPEAHQQQQGRLATRKLITEIGDPTVLEQPLMGLPQDVIQASERRLLRFYRRKLCCERVASGLLNLIGAVRGPTVRYSIAIATSPALAADAAGAILPPLLRARAAAASLALITSSTLLLLNGLLAQLPGRLYDEHSTTINSVVTVLHALGHVMHVLAFAPAQRSRALLVRMMAALTSNLIANEDPWVAFLAQLLALLGLVTALDMRVGWKAAAGGGGEEEEQACRRMDQRQAFADAAGTDGGCLGSLGTNARPGLLPGRQAVPFHQQRVALGWSCANVAAATCTVNNTGYGKPHIMTSPSLLPTVCYVLIAATGAALCFSLSKGKYLRFYRLYRKFYLPSSYGGMCVTAPLPQDDVLQLRDGRVLDSTPASESNTSSATLTAVYSPPRQSADISARSLASRDSNRWGPHRRSVSLNTFMGTGDFGVGRGYNAAGATPSGNSGHSHSLLLGTATASTLSSMASESITTAALEVGAYGDRRPPLQSMSSPFTSVSAALMEPKGASGSGGGIAPVSGGGEVRHANQSTADDGDSAPVASGSDVPRPILASALELDEADVISGKINLTRQLSKLAARGGTSMGTRELDRLMQSMETSNPTSSSANTSGLGGSGLGGNNPMNGSAAGIGAGPGHGHGHQPTRSLPSRCSSDLSYLYGTTAKAHTVRITTPGGAGSGTTASGAAAAGGSFLESVAASLASEEFAATGRASGGPGYLGFGAPSGGQHQRVNRLRAAPARASSDLAAGRRSFHVQVATQNQPQQPSPYTLQLLQPHPALAQHKPPRRSPSDVSHLAPSYHRNAKSLAGHPGTQAPPAAASSRYGQGAAMSPSEQRARATGAQASGAGAAATAQHPAGVWVATSTGTPGGAGYGYGGGLRAASFNAAMSPGGGALAPGMRGYVPQRRGPSRQPSRQYSTMIDSTGLTLLGQNLITIGGSSGGPNHGVLSSLHSPNVSGVNAVSGISGAAHAATIAATVFSGESNVIPEVMSLWEGPGGTADGDPFVAVSSLEPARGLRPNRGQRLAPYDSPSSTAGTPTANASRTPAFPLSVGGGGGPSAVGAAPLNVPKSAAPPSSAVAAAPSATGVPGAIQSIGGGIVTGKVQVFTAGADASSGATRVSPPQTPTSPRLLAPQMLLAPVTLQRQEQQHPREQQQQPQQMAALPPQLEPPSHPSARSDTEHLIGGSLSFRRDCHDALVPHSGTLGDIGNGAVAAAGVAADTTSVRNKMRVSWSDMEARGSGGSTNTLLTSASEASASKMSAAGTDSTAAAADVFSTRWPRADSGTGSGSGTGTAEAPEPSPSSRLVGVSRVLGVGPPPQISPAASADAIAPVTEGAAPSSVGTVAQQQQQQQQLRNTQVHLHRVGTKTHPHQYDVYLTHRQSGSGVTSSSAQPHLTGMLYSDGPRASGEQSDTSMVVEMEHVRAARELAAMWTSSSMGETSSQMVPGNQSSVATGTPSSNGAAAFAAESLAGRSEATVAVPMLTPYDGTARGLSAVQGASELALAPPAASERIRSTRQRRLSQVINPGQQVGVPRSGGRAVQPQQLQQRLRDLEALPGLALSGDGVIDSVSVHSSGGSGVVLSGPMAAAALAAQMSHAAGGGSVSSLAGAASTAMSFDNWATADDLAAILLGSAGGGVGAGVGDLSPAGSFSRRSLGPQASRLGGPSLPPEQQTVPDEATLQEQPAHTGRGNGLGAPRVLQRIPSASGPGYNRPGDSDGRDGGANGGGGSNVADISVVMDHIAGATRGGPLGAAAAAAVRRGVATMRGGVTDNTVATLDAAGAATPRHVTQVAWDEADQVMPLRSPSVPNMGRIGSRGLHSGLVRRTSSMGRSRLGSMSSVSSSTLGFLNAINTAFTGSPTPGTAAPSASQHIGQMPTTNTHRKFLLPPTVPAAVADSAAAVGGRNGGRSMPQLLLPGTFGQMLDSNLSPGALTSASPSGWEGDTMDSYAHLPPMRVSQTQLALLLPASSLRSVAGRPRGGGGGSFGAVAGMGGGSSIARGLAAAGATVSGPVGWVQDATMQAPVRRVPFRRSSLDERLFKQVMTARLLNMPVRSRGRRRSVSNLTPLEYIPSRFSQDGKAVRAAAQAIPGGPAASSIHSSTEASGRSSAAQGLGPVADSGIRPHCQRSLGVPEQHVHHWDVAQGLGPGDGAPLVGGTQVTRAPAATPGNHRTSVAGSVGTAITASSTSLQSFADVALGGVHYY</sequence>
<organism evidence="3 4">
    <name type="scientific">Volvox africanus</name>
    <dbReference type="NCBI Taxonomy" id="51714"/>
    <lineage>
        <taxon>Eukaryota</taxon>
        <taxon>Viridiplantae</taxon>
        <taxon>Chlorophyta</taxon>
        <taxon>core chlorophytes</taxon>
        <taxon>Chlorophyceae</taxon>
        <taxon>CS clade</taxon>
        <taxon>Chlamydomonadales</taxon>
        <taxon>Volvocaceae</taxon>
        <taxon>Volvox</taxon>
    </lineage>
</organism>
<dbReference type="Proteomes" id="UP000747399">
    <property type="component" value="Unassembled WGS sequence"/>
</dbReference>
<proteinExistence type="predicted"/>
<feature type="region of interest" description="Disordered" evidence="1">
    <location>
        <begin position="1634"/>
        <end position="1656"/>
    </location>
</feature>
<keyword evidence="2" id="KW-0812">Transmembrane</keyword>
<feature type="transmembrane region" description="Helical" evidence="2">
    <location>
        <begin position="150"/>
        <end position="170"/>
    </location>
</feature>
<evidence type="ECO:0000313" key="3">
    <source>
        <dbReference type="EMBL" id="GIL47820.1"/>
    </source>
</evidence>
<feature type="compositionally biased region" description="Low complexity" evidence="1">
    <location>
        <begin position="1349"/>
        <end position="1361"/>
    </location>
</feature>
<feature type="transmembrane region" description="Helical" evidence="2">
    <location>
        <begin position="96"/>
        <end position="114"/>
    </location>
</feature>
<feature type="compositionally biased region" description="Low complexity" evidence="1">
    <location>
        <begin position="1497"/>
        <end position="1509"/>
    </location>
</feature>
<protein>
    <submittedName>
        <fullName evidence="3">Uncharacterized protein</fullName>
    </submittedName>
</protein>
<feature type="region of interest" description="Disordered" evidence="1">
    <location>
        <begin position="1208"/>
        <end position="1251"/>
    </location>
</feature>
<feature type="region of interest" description="Disordered" evidence="1">
    <location>
        <begin position="914"/>
        <end position="942"/>
    </location>
</feature>
<feature type="compositionally biased region" description="Polar residues" evidence="1">
    <location>
        <begin position="1866"/>
        <end position="1881"/>
    </location>
</feature>
<evidence type="ECO:0000313" key="4">
    <source>
        <dbReference type="Proteomes" id="UP000747399"/>
    </source>
</evidence>
<feature type="region of interest" description="Disordered" evidence="1">
    <location>
        <begin position="704"/>
        <end position="743"/>
    </location>
</feature>
<feature type="compositionally biased region" description="Polar residues" evidence="1">
    <location>
        <begin position="1634"/>
        <end position="1653"/>
    </location>
</feature>
<feature type="region of interest" description="Disordered" evidence="1">
    <location>
        <begin position="998"/>
        <end position="1044"/>
    </location>
</feature>
<keyword evidence="2" id="KW-0472">Membrane</keyword>
<feature type="region of interest" description="Disordered" evidence="1">
    <location>
        <begin position="1472"/>
        <end position="1509"/>
    </location>
</feature>
<gene>
    <name evidence="3" type="ORF">Vafri_3975</name>
</gene>
<evidence type="ECO:0000256" key="1">
    <source>
        <dbReference type="SAM" id="MobiDB-lite"/>
    </source>
</evidence>
<evidence type="ECO:0000256" key="2">
    <source>
        <dbReference type="SAM" id="Phobius"/>
    </source>
</evidence>
<feature type="compositionally biased region" description="Polar residues" evidence="1">
    <location>
        <begin position="2293"/>
        <end position="2307"/>
    </location>
</feature>
<feature type="region of interest" description="Disordered" evidence="1">
    <location>
        <begin position="2282"/>
        <end position="2319"/>
    </location>
</feature>
<feature type="region of interest" description="Disordered" evidence="1">
    <location>
        <begin position="1339"/>
        <end position="1376"/>
    </location>
</feature>
<name>A0A8J4AU84_9CHLO</name>
<feature type="region of interest" description="Disordered" evidence="1">
    <location>
        <begin position="794"/>
        <end position="845"/>
    </location>
</feature>
<feature type="compositionally biased region" description="Polar residues" evidence="1">
    <location>
        <begin position="1225"/>
        <end position="1239"/>
    </location>
</feature>
<feature type="compositionally biased region" description="Gly residues" evidence="1">
    <location>
        <begin position="707"/>
        <end position="720"/>
    </location>
</feature>
<dbReference type="EMBL" id="BNCO01000005">
    <property type="protein sequence ID" value="GIL47820.1"/>
    <property type="molecule type" value="Genomic_DNA"/>
</dbReference>
<feature type="compositionally biased region" description="Low complexity" evidence="1">
    <location>
        <begin position="930"/>
        <end position="942"/>
    </location>
</feature>
<comment type="caution">
    <text evidence="3">The sequence shown here is derived from an EMBL/GenBank/DDBJ whole genome shotgun (WGS) entry which is preliminary data.</text>
</comment>
<feature type="compositionally biased region" description="Low complexity" evidence="1">
    <location>
        <begin position="1033"/>
        <end position="1044"/>
    </location>
</feature>
<feature type="region of interest" description="Disordered" evidence="1">
    <location>
        <begin position="1845"/>
        <end position="1924"/>
    </location>
</feature>
<feature type="compositionally biased region" description="Low complexity" evidence="1">
    <location>
        <begin position="2282"/>
        <end position="2291"/>
    </location>
</feature>
<accession>A0A8J4AU84</accession>
<keyword evidence="4" id="KW-1185">Reference proteome</keyword>